<sequence length="162" mass="19253">MNTYWNENGKHQEQIDELQNLIPSWGMTENSYMNLLITASKVYYDVYNNGGCNLLDCYMDDIDTYIKPFAKEFTKLRFDVLPATLYRNLKNVEKLEAFMDDLVVYLSDKDLSYKKYTLYHNSKNELLSETEKEGFRVITFGLEAEYESWKNSRLTRFGYKMV</sequence>
<organism evidence="1 2">
    <name type="scientific">Jeotgalibacillus malaysiensis</name>
    <dbReference type="NCBI Taxonomy" id="1508404"/>
    <lineage>
        <taxon>Bacteria</taxon>
        <taxon>Bacillati</taxon>
        <taxon>Bacillota</taxon>
        <taxon>Bacilli</taxon>
        <taxon>Bacillales</taxon>
        <taxon>Caryophanaceae</taxon>
        <taxon>Jeotgalibacillus</taxon>
    </lineage>
</organism>
<evidence type="ECO:0000313" key="1">
    <source>
        <dbReference type="EMBL" id="AJD93740.1"/>
    </source>
</evidence>
<name>A0A0B5AU47_9BACL</name>
<reference evidence="1 2" key="1">
    <citation type="submission" date="2014-08" db="EMBL/GenBank/DDBJ databases">
        <title>Complete genome of a marine bacteria Jeotgalibacillus malaysiensis.</title>
        <authorList>
            <person name="Yaakop A.S."/>
            <person name="Chan K.-G."/>
            <person name="Goh K.M."/>
        </authorList>
    </citation>
    <scope>NUCLEOTIDE SEQUENCE [LARGE SCALE GENOMIC DNA]</scope>
    <source>
        <strain evidence="1 2">D5</strain>
        <plasmid evidence="2">Plasmid</plasmid>
    </source>
</reference>
<dbReference type="KEGG" id="jeo:JMA_44230"/>
<keyword evidence="1" id="KW-0614">Plasmid</keyword>
<dbReference type="EMBL" id="CP009417">
    <property type="protein sequence ID" value="AJD93740.1"/>
    <property type="molecule type" value="Genomic_DNA"/>
</dbReference>
<proteinExistence type="predicted"/>
<geneLocation type="plasmid" evidence="2"/>
<dbReference type="Proteomes" id="UP000031449">
    <property type="component" value="Plasmid unnamed"/>
</dbReference>
<evidence type="ECO:0000313" key="2">
    <source>
        <dbReference type="Proteomes" id="UP000031449"/>
    </source>
</evidence>
<accession>A0A0B5AU47</accession>
<dbReference type="BioCyc" id="JESP1508404:G14D9-13746-MONOMER"/>
<dbReference type="HOGENOM" id="CLU_1633187_0_0_9"/>
<protein>
    <submittedName>
        <fullName evidence="1">Uncharacterized protein</fullName>
    </submittedName>
</protein>
<keyword evidence="2" id="KW-1185">Reference proteome</keyword>
<gene>
    <name evidence="1" type="ORF">JMA_44230</name>
</gene>
<dbReference type="AlphaFoldDB" id="A0A0B5AU47"/>